<dbReference type="InterPro" id="IPR036869">
    <property type="entry name" value="J_dom_sf"/>
</dbReference>
<dbReference type="SUPFAM" id="SSF46565">
    <property type="entry name" value="Chaperone J-domain"/>
    <property type="match status" value="1"/>
</dbReference>
<dbReference type="AlphaFoldDB" id="A0A6S6S4V3"/>
<evidence type="ECO:0000256" key="1">
    <source>
        <dbReference type="SAM" id="MobiDB-lite"/>
    </source>
</evidence>
<feature type="transmembrane region" description="Helical" evidence="2">
    <location>
        <begin position="95"/>
        <end position="114"/>
    </location>
</feature>
<protein>
    <submittedName>
        <fullName evidence="4">DnaJ-class molecular chaperone CbpA</fullName>
    </submittedName>
</protein>
<accession>A0A6S6S4V3</accession>
<dbReference type="PANTHER" id="PTHR24074">
    <property type="entry name" value="CO-CHAPERONE PROTEIN DJLA"/>
    <property type="match status" value="1"/>
</dbReference>
<dbReference type="SMART" id="SM00271">
    <property type="entry name" value="DnaJ"/>
    <property type="match status" value="1"/>
</dbReference>
<feature type="transmembrane region" description="Helical" evidence="2">
    <location>
        <begin position="38"/>
        <end position="55"/>
    </location>
</feature>
<keyword evidence="2" id="KW-0812">Transmembrane</keyword>
<keyword evidence="2" id="KW-1133">Transmembrane helix</keyword>
<evidence type="ECO:0000313" key="4">
    <source>
        <dbReference type="EMBL" id="CAA6802693.1"/>
    </source>
</evidence>
<feature type="region of interest" description="Disordered" evidence="1">
    <location>
        <begin position="148"/>
        <end position="198"/>
    </location>
</feature>
<sequence length="257" mass="31093">MTSNEIQQINSDNILNYAINGGVVFIAFFFLSRWFRAYIIRLGFFLFGAWVLWNVSARSSILDSFDFYGGLGMILPQLEIVEITYLLLKERTLFIYYKIEALVLTLLTPFIWSYQKLVELIDYFKTKQEERTNKTAYDRYYSDEFREQQKSEYEKEQARQDEAYRKQRQQEEQKRREKNKKQQQETYQKKQEEKSHSRWDSHNPYIILRLEETATKDEIKKAYRKLAKIYHPDLALLNKEEAQIIFQKINNAYESLQ</sequence>
<feature type="domain" description="J" evidence="3">
    <location>
        <begin position="203"/>
        <end position="257"/>
    </location>
</feature>
<dbReference type="Pfam" id="PF00226">
    <property type="entry name" value="DnaJ"/>
    <property type="match status" value="1"/>
</dbReference>
<dbReference type="InterPro" id="IPR050817">
    <property type="entry name" value="DjlA_DnaK_co-chaperone"/>
</dbReference>
<dbReference type="InterPro" id="IPR001623">
    <property type="entry name" value="DnaJ_domain"/>
</dbReference>
<name>A0A6S6S4V3_9BACT</name>
<evidence type="ECO:0000259" key="3">
    <source>
        <dbReference type="PROSITE" id="PS50076"/>
    </source>
</evidence>
<proteinExistence type="predicted"/>
<dbReference type="Gene3D" id="1.10.287.110">
    <property type="entry name" value="DnaJ domain"/>
    <property type="match status" value="1"/>
</dbReference>
<evidence type="ECO:0000256" key="2">
    <source>
        <dbReference type="SAM" id="Phobius"/>
    </source>
</evidence>
<dbReference type="PRINTS" id="PR00625">
    <property type="entry name" value="JDOMAIN"/>
</dbReference>
<gene>
    <name evidence="4" type="ORF">HELGO_WM31532</name>
</gene>
<dbReference type="EMBL" id="CACVAS010000025">
    <property type="protein sequence ID" value="CAA6802693.1"/>
    <property type="molecule type" value="Genomic_DNA"/>
</dbReference>
<dbReference type="PROSITE" id="PS50076">
    <property type="entry name" value="DNAJ_2"/>
    <property type="match status" value="1"/>
</dbReference>
<keyword evidence="2" id="KW-0472">Membrane</keyword>
<feature type="transmembrane region" description="Helical" evidence="2">
    <location>
        <begin position="14"/>
        <end position="31"/>
    </location>
</feature>
<reference evidence="4" key="1">
    <citation type="submission" date="2020-01" db="EMBL/GenBank/DDBJ databases">
        <authorList>
            <person name="Meier V. D."/>
            <person name="Meier V D."/>
        </authorList>
    </citation>
    <scope>NUCLEOTIDE SEQUENCE</scope>
    <source>
        <strain evidence="4">HLG_WM_MAG_01</strain>
    </source>
</reference>
<dbReference type="CDD" id="cd06257">
    <property type="entry name" value="DnaJ"/>
    <property type="match status" value="1"/>
</dbReference>
<organism evidence="4">
    <name type="scientific">uncultured Sulfurovum sp</name>
    <dbReference type="NCBI Taxonomy" id="269237"/>
    <lineage>
        <taxon>Bacteria</taxon>
        <taxon>Pseudomonadati</taxon>
        <taxon>Campylobacterota</taxon>
        <taxon>Epsilonproteobacteria</taxon>
        <taxon>Campylobacterales</taxon>
        <taxon>Sulfurovaceae</taxon>
        <taxon>Sulfurovum</taxon>
        <taxon>environmental samples</taxon>
    </lineage>
</organism>